<dbReference type="InterPro" id="IPR011008">
    <property type="entry name" value="Dimeric_a/b-barrel"/>
</dbReference>
<organism evidence="2 3">
    <name type="scientific">Maritalea myrionectae</name>
    <dbReference type="NCBI Taxonomy" id="454601"/>
    <lineage>
        <taxon>Bacteria</taxon>
        <taxon>Pseudomonadati</taxon>
        <taxon>Pseudomonadota</taxon>
        <taxon>Alphaproteobacteria</taxon>
        <taxon>Hyphomicrobiales</taxon>
        <taxon>Devosiaceae</taxon>
        <taxon>Maritalea</taxon>
    </lineage>
</organism>
<dbReference type="Pfam" id="PF03992">
    <property type="entry name" value="ABM"/>
    <property type="match status" value="1"/>
</dbReference>
<dbReference type="GO" id="GO:0003824">
    <property type="term" value="F:catalytic activity"/>
    <property type="evidence" value="ECO:0007669"/>
    <property type="project" value="TreeGrafter"/>
</dbReference>
<dbReference type="PANTHER" id="PTHR33336">
    <property type="entry name" value="QUINOL MONOOXYGENASE YGIN-RELATED"/>
    <property type="match status" value="1"/>
</dbReference>
<evidence type="ECO:0000313" key="2">
    <source>
        <dbReference type="EMBL" id="AVX05790.1"/>
    </source>
</evidence>
<sequence>MGQELIIVARLNVADKFVAELGGAIQDLASASRLEQGCIAYEVYRANDKTDGFLIYEVWGSDEEWCEHRSSPHMKKFKTVIQRWEVTVIVEKLLAID</sequence>
<protein>
    <recommendedName>
        <fullName evidence="1">ABM domain-containing protein</fullName>
    </recommendedName>
</protein>
<accession>A0A2R4MII8</accession>
<gene>
    <name evidence="2" type="ORF">MXMO3_03284</name>
</gene>
<evidence type="ECO:0000259" key="1">
    <source>
        <dbReference type="PROSITE" id="PS51725"/>
    </source>
</evidence>
<proteinExistence type="predicted"/>
<dbReference type="Gene3D" id="3.30.70.100">
    <property type="match status" value="1"/>
</dbReference>
<keyword evidence="3" id="KW-1185">Reference proteome</keyword>
<dbReference type="EMBL" id="CP021330">
    <property type="protein sequence ID" value="AVX05790.1"/>
    <property type="molecule type" value="Genomic_DNA"/>
</dbReference>
<evidence type="ECO:0000313" key="3">
    <source>
        <dbReference type="Proteomes" id="UP000258927"/>
    </source>
</evidence>
<dbReference type="Proteomes" id="UP000258927">
    <property type="component" value="Chromosome"/>
</dbReference>
<dbReference type="SUPFAM" id="SSF54909">
    <property type="entry name" value="Dimeric alpha+beta barrel"/>
    <property type="match status" value="1"/>
</dbReference>
<dbReference type="STRING" id="1122213.GCA_000423365_00995"/>
<dbReference type="InterPro" id="IPR007138">
    <property type="entry name" value="ABM_dom"/>
</dbReference>
<feature type="domain" description="ABM" evidence="1">
    <location>
        <begin position="5"/>
        <end position="94"/>
    </location>
</feature>
<dbReference type="PANTHER" id="PTHR33336:SF3">
    <property type="entry name" value="ABM DOMAIN-CONTAINING PROTEIN"/>
    <property type="match status" value="1"/>
</dbReference>
<name>A0A2R4MII8_9HYPH</name>
<dbReference type="PROSITE" id="PS51725">
    <property type="entry name" value="ABM"/>
    <property type="match status" value="1"/>
</dbReference>
<reference evidence="2 3" key="1">
    <citation type="submission" date="2017-05" db="EMBL/GenBank/DDBJ databases">
        <title>Genome Analysis of Maritalea myrionectae HL2708#5.</title>
        <authorList>
            <consortium name="Cotde Inc.-PKNU"/>
            <person name="Jang D."/>
            <person name="Oh H.-M."/>
        </authorList>
    </citation>
    <scope>NUCLEOTIDE SEQUENCE [LARGE SCALE GENOMIC DNA]</scope>
    <source>
        <strain evidence="2 3">HL2708#5</strain>
    </source>
</reference>
<dbReference type="KEGG" id="mmyr:MXMO3_03284"/>
<dbReference type="AlphaFoldDB" id="A0A2R4MII8"/>
<dbReference type="InterPro" id="IPR050744">
    <property type="entry name" value="AI-2_Isomerase_LsrG"/>
</dbReference>